<organism evidence="2 3">
    <name type="scientific">Marimonas arenosa</name>
    <dbReference type="NCBI Taxonomy" id="1795305"/>
    <lineage>
        <taxon>Bacteria</taxon>
        <taxon>Pseudomonadati</taxon>
        <taxon>Pseudomonadota</taxon>
        <taxon>Alphaproteobacteria</taxon>
        <taxon>Rhodobacterales</taxon>
        <taxon>Paracoccaceae</taxon>
        <taxon>Marimonas</taxon>
    </lineage>
</organism>
<reference evidence="2" key="1">
    <citation type="submission" date="2022-07" db="EMBL/GenBank/DDBJ databases">
        <authorList>
            <person name="Otstavnykh N."/>
            <person name="Isaeva M."/>
            <person name="Bystritskaya E."/>
        </authorList>
    </citation>
    <scope>NUCLEOTIDE SEQUENCE</scope>
    <source>
        <strain evidence="2">KCTC 52189</strain>
    </source>
</reference>
<evidence type="ECO:0000313" key="2">
    <source>
        <dbReference type="EMBL" id="MDQ2091397.1"/>
    </source>
</evidence>
<sequence>MKTKLISLALVASFALSGCQMTRQEQNELGGALAGAAVGAITAQALGANRNWTILTALAGAAAGVMVARNNATNECAYSNGDGTYYTAPCP</sequence>
<dbReference type="GO" id="GO:0016853">
    <property type="term" value="F:isomerase activity"/>
    <property type="evidence" value="ECO:0007669"/>
    <property type="project" value="UniProtKB-KW"/>
</dbReference>
<dbReference type="GO" id="GO:0009279">
    <property type="term" value="C:cell outer membrane"/>
    <property type="evidence" value="ECO:0007669"/>
    <property type="project" value="UniProtKB-SubCell"/>
</dbReference>
<dbReference type="Proteomes" id="UP001226762">
    <property type="component" value="Unassembled WGS sequence"/>
</dbReference>
<name>A0AAE3WGK3_9RHOB</name>
<dbReference type="EMBL" id="JANHAX010000005">
    <property type="protein sequence ID" value="MDQ2091397.1"/>
    <property type="molecule type" value="Genomic_DNA"/>
</dbReference>
<accession>A0AAE3WGK3</accession>
<reference evidence="2" key="2">
    <citation type="submission" date="2023-02" db="EMBL/GenBank/DDBJ databases">
        <title>'Rhodoalgimonas zhirmunskyi' gen. nov., isolated from a red alga.</title>
        <authorList>
            <person name="Nedashkovskaya O.I."/>
            <person name="Otstavnykh N.Y."/>
            <person name="Bystritskaya E.P."/>
            <person name="Balabanova L.A."/>
            <person name="Isaeva M.P."/>
        </authorList>
    </citation>
    <scope>NUCLEOTIDE SEQUENCE</scope>
    <source>
        <strain evidence="2">KCTC 52189</strain>
    </source>
</reference>
<evidence type="ECO:0000256" key="1">
    <source>
        <dbReference type="SAM" id="SignalP"/>
    </source>
</evidence>
<gene>
    <name evidence="2" type="ORF">NO357_15970</name>
</gene>
<keyword evidence="1" id="KW-0732">Signal</keyword>
<keyword evidence="3" id="KW-1185">Reference proteome</keyword>
<proteinExistence type="predicted"/>
<dbReference type="PROSITE" id="PS51257">
    <property type="entry name" value="PROKAR_LIPOPROTEIN"/>
    <property type="match status" value="1"/>
</dbReference>
<comment type="caution">
    <text evidence="2">The sequence shown here is derived from an EMBL/GenBank/DDBJ whole genome shotgun (WGS) entry which is preliminary data.</text>
</comment>
<dbReference type="AlphaFoldDB" id="A0AAE3WGK3"/>
<feature type="chain" id="PRO_5042101966" evidence="1">
    <location>
        <begin position="18"/>
        <end position="91"/>
    </location>
</feature>
<keyword evidence="2" id="KW-0413">Isomerase</keyword>
<evidence type="ECO:0000313" key="3">
    <source>
        <dbReference type="Proteomes" id="UP001226762"/>
    </source>
</evidence>
<dbReference type="RefSeq" id="WP_306736686.1">
    <property type="nucleotide sequence ID" value="NZ_JANHAX010000005.1"/>
</dbReference>
<protein>
    <submittedName>
        <fullName evidence="2">Glucose-6-phosphate isomerase</fullName>
    </submittedName>
</protein>
<feature type="signal peptide" evidence="1">
    <location>
        <begin position="1"/>
        <end position="17"/>
    </location>
</feature>